<feature type="binding site" evidence="7">
    <location>
        <position position="142"/>
    </location>
    <ligand>
        <name>Zn(2+)</name>
        <dbReference type="ChEBI" id="CHEBI:29105"/>
    </ligand>
</feature>
<dbReference type="InterPro" id="IPR043135">
    <property type="entry name" value="Fur_C"/>
</dbReference>
<feature type="binding site" evidence="7">
    <location>
        <position position="102"/>
    </location>
    <ligand>
        <name>Zn(2+)</name>
        <dbReference type="ChEBI" id="CHEBI:29105"/>
    </ligand>
</feature>
<dbReference type="GO" id="GO:0045892">
    <property type="term" value="P:negative regulation of DNA-templated transcription"/>
    <property type="evidence" value="ECO:0007669"/>
    <property type="project" value="TreeGrafter"/>
</dbReference>
<comment type="cofactor">
    <cofactor evidence="7">
        <name>Zn(2+)</name>
        <dbReference type="ChEBI" id="CHEBI:29105"/>
    </cofactor>
    <text evidence="7">Binds 1 zinc ion per subunit.</text>
</comment>
<evidence type="ECO:0000256" key="4">
    <source>
        <dbReference type="ARBA" id="ARBA00023015"/>
    </source>
</evidence>
<dbReference type="Gene3D" id="1.10.10.10">
    <property type="entry name" value="Winged helix-like DNA-binding domain superfamily/Winged helix DNA-binding domain"/>
    <property type="match status" value="1"/>
</dbReference>
<evidence type="ECO:0000256" key="5">
    <source>
        <dbReference type="ARBA" id="ARBA00023125"/>
    </source>
</evidence>
<dbReference type="GO" id="GO:0000976">
    <property type="term" value="F:transcription cis-regulatory region binding"/>
    <property type="evidence" value="ECO:0007669"/>
    <property type="project" value="TreeGrafter"/>
</dbReference>
<dbReference type="Gene3D" id="3.30.1490.190">
    <property type="match status" value="1"/>
</dbReference>
<dbReference type="SUPFAM" id="SSF46785">
    <property type="entry name" value="Winged helix' DNA-binding domain"/>
    <property type="match status" value="1"/>
</dbReference>
<evidence type="ECO:0000256" key="6">
    <source>
        <dbReference type="ARBA" id="ARBA00023163"/>
    </source>
</evidence>
<comment type="similarity">
    <text evidence="1">Belongs to the Fur family.</text>
</comment>
<evidence type="ECO:0000313" key="9">
    <source>
        <dbReference type="Proteomes" id="UP000599024"/>
    </source>
</evidence>
<dbReference type="GO" id="GO:0008270">
    <property type="term" value="F:zinc ion binding"/>
    <property type="evidence" value="ECO:0007669"/>
    <property type="project" value="TreeGrafter"/>
</dbReference>
<name>A0A8J6N9J9_9BACT</name>
<dbReference type="AlphaFoldDB" id="A0A8J6N9J9"/>
<sequence length="154" mass="17990">MEPMKCEFDERIKLFEQVCKSKNIKITHQRMEIFREIATAGDHSDAESIYQRVKERLPTISLDTVYRALWLFNDLGLIKTLGATRERTRFDANLNQHHHFTCSVCGLIRDIYAKDFDELKLPNSINEIGQPYSTHVEVRGVCLTCSQNKKQDQR</sequence>
<protein>
    <submittedName>
        <fullName evidence="8">Transcriptional repressor</fullName>
    </submittedName>
</protein>
<keyword evidence="6" id="KW-0804">Transcription</keyword>
<evidence type="ECO:0000256" key="7">
    <source>
        <dbReference type="PIRSR" id="PIRSR602481-1"/>
    </source>
</evidence>
<keyword evidence="7" id="KW-0479">Metal-binding</keyword>
<keyword evidence="5" id="KW-0238">DNA-binding</keyword>
<accession>A0A8J6N9J9</accession>
<evidence type="ECO:0000256" key="1">
    <source>
        <dbReference type="ARBA" id="ARBA00007957"/>
    </source>
</evidence>
<evidence type="ECO:0000256" key="2">
    <source>
        <dbReference type="ARBA" id="ARBA00022491"/>
    </source>
</evidence>
<gene>
    <name evidence="8" type="ORF">H8E79_03930</name>
</gene>
<evidence type="ECO:0000256" key="3">
    <source>
        <dbReference type="ARBA" id="ARBA00022833"/>
    </source>
</evidence>
<dbReference type="EMBL" id="JACNLK010000033">
    <property type="protein sequence ID" value="MBC8208302.1"/>
    <property type="molecule type" value="Genomic_DNA"/>
</dbReference>
<dbReference type="Proteomes" id="UP000599024">
    <property type="component" value="Unassembled WGS sequence"/>
</dbReference>
<comment type="caution">
    <text evidence="8">The sequence shown here is derived from an EMBL/GenBank/DDBJ whole genome shotgun (WGS) entry which is preliminary data.</text>
</comment>
<dbReference type="InterPro" id="IPR036388">
    <property type="entry name" value="WH-like_DNA-bd_sf"/>
</dbReference>
<feature type="binding site" evidence="7">
    <location>
        <position position="145"/>
    </location>
    <ligand>
        <name>Zn(2+)</name>
        <dbReference type="ChEBI" id="CHEBI:29105"/>
    </ligand>
</feature>
<dbReference type="InterPro" id="IPR002481">
    <property type="entry name" value="FUR"/>
</dbReference>
<feature type="binding site" evidence="7">
    <location>
        <position position="105"/>
    </location>
    <ligand>
        <name>Zn(2+)</name>
        <dbReference type="ChEBI" id="CHEBI:29105"/>
    </ligand>
</feature>
<keyword evidence="3 7" id="KW-0862">Zinc</keyword>
<dbReference type="Pfam" id="PF01475">
    <property type="entry name" value="FUR"/>
    <property type="match status" value="1"/>
</dbReference>
<dbReference type="GO" id="GO:0003700">
    <property type="term" value="F:DNA-binding transcription factor activity"/>
    <property type="evidence" value="ECO:0007669"/>
    <property type="project" value="InterPro"/>
</dbReference>
<dbReference type="PANTHER" id="PTHR33202">
    <property type="entry name" value="ZINC UPTAKE REGULATION PROTEIN"/>
    <property type="match status" value="1"/>
</dbReference>
<keyword evidence="4" id="KW-0805">Transcription regulation</keyword>
<dbReference type="PANTHER" id="PTHR33202:SF8">
    <property type="entry name" value="PEROXIDE-RESPONSIVE REPRESSOR PERR"/>
    <property type="match status" value="1"/>
</dbReference>
<keyword evidence="2" id="KW-0678">Repressor</keyword>
<dbReference type="InterPro" id="IPR036390">
    <property type="entry name" value="WH_DNA-bd_sf"/>
</dbReference>
<dbReference type="GO" id="GO:1900376">
    <property type="term" value="P:regulation of secondary metabolite biosynthetic process"/>
    <property type="evidence" value="ECO:0007669"/>
    <property type="project" value="TreeGrafter"/>
</dbReference>
<proteinExistence type="inferred from homology"/>
<evidence type="ECO:0000313" key="8">
    <source>
        <dbReference type="EMBL" id="MBC8208302.1"/>
    </source>
</evidence>
<reference evidence="8 9" key="1">
    <citation type="submission" date="2020-08" db="EMBL/GenBank/DDBJ databases">
        <title>Bridging the membrane lipid divide: bacteria of the FCB group superphylum have the potential to synthesize archaeal ether lipids.</title>
        <authorList>
            <person name="Villanueva L."/>
            <person name="Von Meijenfeldt F.A.B."/>
            <person name="Westbye A.B."/>
            <person name="Yadav S."/>
            <person name="Hopmans E.C."/>
            <person name="Dutilh B.E."/>
            <person name="Sinninghe Damste J.S."/>
        </authorList>
    </citation>
    <scope>NUCLEOTIDE SEQUENCE [LARGE SCALE GENOMIC DNA]</scope>
    <source>
        <strain evidence="8">NIOZ-UU81</strain>
    </source>
</reference>
<dbReference type="CDD" id="cd07153">
    <property type="entry name" value="Fur_like"/>
    <property type="match status" value="1"/>
</dbReference>
<organism evidence="8 9">
    <name type="scientific">Candidatus Desulfatifera sulfidica</name>
    <dbReference type="NCBI Taxonomy" id="2841691"/>
    <lineage>
        <taxon>Bacteria</taxon>
        <taxon>Pseudomonadati</taxon>
        <taxon>Thermodesulfobacteriota</taxon>
        <taxon>Desulfobulbia</taxon>
        <taxon>Desulfobulbales</taxon>
        <taxon>Desulfobulbaceae</taxon>
        <taxon>Candidatus Desulfatifera</taxon>
    </lineage>
</organism>